<name>A0ACA9N6S6_9GLOM</name>
<comment type="caution">
    <text evidence="1">The sequence shown here is derived from an EMBL/GenBank/DDBJ whole genome shotgun (WGS) entry which is preliminary data.</text>
</comment>
<dbReference type="EMBL" id="CAJVPU010013098">
    <property type="protein sequence ID" value="CAG8629618.1"/>
    <property type="molecule type" value="Genomic_DNA"/>
</dbReference>
<gene>
    <name evidence="1" type="ORF">DHETER_LOCUS8348</name>
</gene>
<reference evidence="1" key="1">
    <citation type="submission" date="2021-06" db="EMBL/GenBank/DDBJ databases">
        <authorList>
            <person name="Kallberg Y."/>
            <person name="Tangrot J."/>
            <person name="Rosling A."/>
        </authorList>
    </citation>
    <scope>NUCLEOTIDE SEQUENCE</scope>
    <source>
        <strain evidence="1">IL203A</strain>
    </source>
</reference>
<evidence type="ECO:0000313" key="1">
    <source>
        <dbReference type="EMBL" id="CAG8629618.1"/>
    </source>
</evidence>
<proteinExistence type="predicted"/>
<evidence type="ECO:0000313" key="2">
    <source>
        <dbReference type="Proteomes" id="UP000789702"/>
    </source>
</evidence>
<protein>
    <submittedName>
        <fullName evidence="1">10191_t:CDS:1</fullName>
    </submittedName>
</protein>
<sequence length="95" mass="11003">MYIPYPLPRSNLVEEDSEISAKNQPESQLPKRKKQKAMPFSQLLTNEALLKSLRDTEEATKKKANEIKCKKKTTAQKQLEQETKKAQREEAKKKS</sequence>
<dbReference type="Proteomes" id="UP000789702">
    <property type="component" value="Unassembled WGS sequence"/>
</dbReference>
<organism evidence="1 2">
    <name type="scientific">Dentiscutata heterogama</name>
    <dbReference type="NCBI Taxonomy" id="1316150"/>
    <lineage>
        <taxon>Eukaryota</taxon>
        <taxon>Fungi</taxon>
        <taxon>Fungi incertae sedis</taxon>
        <taxon>Mucoromycota</taxon>
        <taxon>Glomeromycotina</taxon>
        <taxon>Glomeromycetes</taxon>
        <taxon>Diversisporales</taxon>
        <taxon>Gigasporaceae</taxon>
        <taxon>Dentiscutata</taxon>
    </lineage>
</organism>
<accession>A0ACA9N6S6</accession>
<keyword evidence="2" id="KW-1185">Reference proteome</keyword>